<feature type="compositionally biased region" description="Low complexity" evidence="1">
    <location>
        <begin position="1"/>
        <end position="20"/>
    </location>
</feature>
<evidence type="ECO:0000313" key="5">
    <source>
        <dbReference type="Proteomes" id="UP001597474"/>
    </source>
</evidence>
<comment type="caution">
    <text evidence="4">The sequence shown here is derived from an EMBL/GenBank/DDBJ whole genome shotgun (WGS) entry which is preliminary data.</text>
</comment>
<organism evidence="4 5">
    <name type="scientific">Sulfitobacter aestuarii</name>
    <dbReference type="NCBI Taxonomy" id="2161676"/>
    <lineage>
        <taxon>Bacteria</taxon>
        <taxon>Pseudomonadati</taxon>
        <taxon>Pseudomonadota</taxon>
        <taxon>Alphaproteobacteria</taxon>
        <taxon>Rhodobacterales</taxon>
        <taxon>Roseobacteraceae</taxon>
        <taxon>Sulfitobacter</taxon>
    </lineage>
</organism>
<keyword evidence="2" id="KW-1133">Transmembrane helix</keyword>
<feature type="region of interest" description="Disordered" evidence="1">
    <location>
        <begin position="1"/>
        <end position="32"/>
    </location>
</feature>
<dbReference type="EMBL" id="JBHUMP010000007">
    <property type="protein sequence ID" value="MFD2739853.1"/>
    <property type="molecule type" value="Genomic_DNA"/>
</dbReference>
<keyword evidence="2" id="KW-0812">Transmembrane</keyword>
<gene>
    <name evidence="4" type="ORF">ACFSUD_09755</name>
</gene>
<dbReference type="Proteomes" id="UP001597474">
    <property type="component" value="Unassembled WGS sequence"/>
</dbReference>
<dbReference type="PANTHER" id="PTHR30441">
    <property type="entry name" value="DUF748 DOMAIN-CONTAINING PROTEIN"/>
    <property type="match status" value="1"/>
</dbReference>
<evidence type="ECO:0000259" key="3">
    <source>
        <dbReference type="Pfam" id="PF13116"/>
    </source>
</evidence>
<dbReference type="RefSeq" id="WP_386373866.1">
    <property type="nucleotide sequence ID" value="NZ_JBHUMP010000007.1"/>
</dbReference>
<dbReference type="Pfam" id="PF13116">
    <property type="entry name" value="YhdP"/>
    <property type="match status" value="1"/>
</dbReference>
<feature type="domain" description="YhdP central" evidence="3">
    <location>
        <begin position="356"/>
        <end position="779"/>
    </location>
</feature>
<dbReference type="InterPro" id="IPR025263">
    <property type="entry name" value="YhdP_central"/>
</dbReference>
<name>A0ABW5U3B7_9RHOB</name>
<protein>
    <submittedName>
        <fullName evidence="4">AsmA-like C-terminal region-containing protein</fullName>
    </submittedName>
</protein>
<dbReference type="PANTHER" id="PTHR30441:SF4">
    <property type="entry name" value="PROTEIN ASMA"/>
    <property type="match status" value="1"/>
</dbReference>
<feature type="transmembrane region" description="Helical" evidence="2">
    <location>
        <begin position="38"/>
        <end position="61"/>
    </location>
</feature>
<feature type="region of interest" description="Disordered" evidence="1">
    <location>
        <begin position="1105"/>
        <end position="1147"/>
    </location>
</feature>
<proteinExistence type="predicted"/>
<reference evidence="5" key="1">
    <citation type="journal article" date="2019" name="Int. J. Syst. Evol. Microbiol.">
        <title>The Global Catalogue of Microorganisms (GCM) 10K type strain sequencing project: providing services to taxonomists for standard genome sequencing and annotation.</title>
        <authorList>
            <consortium name="The Broad Institute Genomics Platform"/>
            <consortium name="The Broad Institute Genome Sequencing Center for Infectious Disease"/>
            <person name="Wu L."/>
            <person name="Ma J."/>
        </authorList>
    </citation>
    <scope>NUCLEOTIDE SEQUENCE [LARGE SCALE GENOMIC DNA]</scope>
    <source>
        <strain evidence="5">TISTR 2562</strain>
    </source>
</reference>
<keyword evidence="2" id="KW-0472">Membrane</keyword>
<dbReference type="InterPro" id="IPR052894">
    <property type="entry name" value="AsmA-related"/>
</dbReference>
<keyword evidence="5" id="KW-1185">Reference proteome</keyword>
<evidence type="ECO:0000256" key="2">
    <source>
        <dbReference type="SAM" id="Phobius"/>
    </source>
</evidence>
<evidence type="ECO:0000313" key="4">
    <source>
        <dbReference type="EMBL" id="MFD2739853.1"/>
    </source>
</evidence>
<accession>A0ABW5U3B7</accession>
<evidence type="ECO:0000256" key="1">
    <source>
        <dbReference type="SAM" id="MobiDB-lite"/>
    </source>
</evidence>
<sequence length="1147" mass="121562">MTENSPDPAAEAEPAAASSPAPEPDAPRKRRRPKLRRAGLWSLIGVLVFAGVAAGAVMLMIGRPLSPPHWLQQRIETRIATAMPQARVSFGEMVFVLDEGWRPRVRLRDVVLRSPAGAEIVSFNEIRASFAFEPLLRGEIQPRRLALSGVFVTLRRDAEGRVALSAGAGPRPPMRRAGTVPELIGGIDEVLQQPSLQALRSVDLQALTLRYEDAVSQRGWTIDGGRLSLSREDDHLALAADLALLGGGAGVASLSANYDSRIGETAAAFGVSFDGVAARDIAAQSPVFAWLDVLRAPISGSVRSGLRSDGRFAPLNATLQIGAGVLQPNDGTRAIPFEGARSYFRYQPSRRMLHFDELSLDSKWVSGKASGSARLDGIGEGRLDALVAQFRLNDLVANPGELYPAPVALSEAEIDVQVRFDPFRVELGRLQIRDQGQVLQIDGALRAEPEGWRLALDGGLDGIAPERLLELWPEALKPKTRRWVVENVRDGMLRDIDLALRLAPDHPPQPYMAFDFEAASVRFMKTMPLITGGRGHASLIGDRFVVAVDQGEVIAPQGGAVTLDGSAFIMPDVKVKDGAPAIVRLRTDSSLTAALALLNRPPMSVMDRTGLPVTLADGRARLEGTLAFPLKKGGKPKDVEYHVTGNLEDLSSDRLVKGRDLRAAELELTADNTQVSIGGKARLDGVPFEGAWAQAIGPGSDRSSLQGSIALSPQTLDAFDIALPPGTLSGRGSGTIRVDLHKGNPPRFSLESDLTGLRLAVPQLAWVKPAAQSGRLSLSGTLGAVPQVEKLEIAGAGLSAKGAISLTEAGSLERLRFERVALDGWLDVPVDLIGQGKGRPVQVALRGGTLDMRRAKFGKSPTRGPPGPPLLLSLARLQITDKIALTQMQGSFATQGGLDGSFTARLNGGAPVEGRVIPQNGRSAVRLLSPDAGAVLRSAGLAEQVVGGALELTLLPVGSGGAFDGQLAISDVRIRNAPAMAALLNAVSVVGLINELNGDGIYFDEVEADFRLTPAQITLSKASAIGASMGISMDGIYALESGLIDMQGVVSPVYMLNSIGSFLTRKGEGLIGFNYNLGGSAAAPQVSVNPLSALTPGMFREIFRAPPPELPPVEGAAQRPRDPAPQPRPRHVPAHRDNTVAGPYGGR</sequence>